<accession>A0AAE8BYN9</accession>
<sequence length="260" mass="29503">MKQLFVGSHPNTVRFSDLDARDRVCEIRVLIANAYTILRDAIGEKAKDEANVFHGPWLVFRNLMNEHPASCLEEFRHASIYFDADTENMVTEIADLIEQHNELVRQDYERKGIHRHQADAMISIDDTIKNTAREVTMRVGAGKTRSVVGEIESNNPHLMLADNVRAYTQFAAKTTSVFAFCSRLTKKLGSDCYDRYDDMTQEEMIDCVHGLILASSKSVDQIQRHVRQCIEALSMPKCKADGDFDFKVGGGDNGTFDFRM</sequence>
<gene>
    <name evidence="1" type="ORF">pEaSNUABM3_00287</name>
</gene>
<organism evidence="1 2">
    <name type="scientific">Erwinia phage pEa_SNUABM_3</name>
    <dbReference type="NCBI Taxonomy" id="2869552"/>
    <lineage>
        <taxon>Viruses</taxon>
        <taxon>Duplodnaviria</taxon>
        <taxon>Heunggongvirae</taxon>
        <taxon>Uroviricota</taxon>
        <taxon>Caudoviricetes</taxon>
        <taxon>Alexandravirus</taxon>
        <taxon>Alexandravirus SNUABM3</taxon>
    </lineage>
</organism>
<evidence type="ECO:0000313" key="1">
    <source>
        <dbReference type="EMBL" id="QZE56484.1"/>
    </source>
</evidence>
<reference evidence="1 2" key="1">
    <citation type="submission" date="2021-06" db="EMBL/GenBank/DDBJ databases">
        <title>Complete genome sequence of Erwinia phage pEa_SNUABM_03.</title>
        <authorList>
            <person name="Kim S.G."/>
            <person name="Park S.C."/>
        </authorList>
    </citation>
    <scope>NUCLEOTIDE SEQUENCE [LARGE SCALE GENOMIC DNA]</scope>
</reference>
<proteinExistence type="predicted"/>
<dbReference type="Proteomes" id="UP000827787">
    <property type="component" value="Segment"/>
</dbReference>
<name>A0AAE8BYN9_9CAUD</name>
<dbReference type="EMBL" id="MZ443770">
    <property type="protein sequence ID" value="QZE56484.1"/>
    <property type="molecule type" value="Genomic_DNA"/>
</dbReference>
<evidence type="ECO:0000313" key="2">
    <source>
        <dbReference type="Proteomes" id="UP000827787"/>
    </source>
</evidence>
<protein>
    <submittedName>
        <fullName evidence="1">Uncharacterized protein</fullName>
    </submittedName>
</protein>
<keyword evidence="2" id="KW-1185">Reference proteome</keyword>